<evidence type="ECO:0000256" key="4">
    <source>
        <dbReference type="ARBA" id="ARBA00022741"/>
    </source>
</evidence>
<dbReference type="HAMAP" id="MF_00249">
    <property type="entry name" value="HslU"/>
    <property type="match status" value="1"/>
</dbReference>
<dbReference type="SUPFAM" id="SSF52540">
    <property type="entry name" value="P-loop containing nucleoside triphosphate hydrolases"/>
    <property type="match status" value="1"/>
</dbReference>
<evidence type="ECO:0000313" key="11">
    <source>
        <dbReference type="Proteomes" id="UP000280881"/>
    </source>
</evidence>
<feature type="domain" description="Clp ATPase C-terminal" evidence="9">
    <location>
        <begin position="366"/>
        <end position="460"/>
    </location>
</feature>
<dbReference type="Pfam" id="PF07724">
    <property type="entry name" value="AAA_2"/>
    <property type="match status" value="1"/>
</dbReference>
<keyword evidence="10" id="KW-0645">Protease</keyword>
<feature type="binding site" evidence="7">
    <location>
        <position position="287"/>
    </location>
    <ligand>
        <name>ATP</name>
        <dbReference type="ChEBI" id="CHEBI:30616"/>
    </ligand>
</feature>
<evidence type="ECO:0000256" key="2">
    <source>
        <dbReference type="ARBA" id="ARBA00009771"/>
    </source>
</evidence>
<dbReference type="GO" id="GO:0009376">
    <property type="term" value="C:HslUV protease complex"/>
    <property type="evidence" value="ECO:0007669"/>
    <property type="project" value="UniProtKB-UniRule"/>
</dbReference>
<comment type="function">
    <text evidence="7">ATPase subunit of a proteasome-like degradation complex; this subunit has chaperone activity. The binding of ATP and its subsequent hydrolysis by HslU are essential for unfolding of protein substrates subsequently hydrolyzed by HslV. HslU recognizes the N-terminal part of its protein substrates and unfolds these before they are guided to HslV for hydrolysis.</text>
</comment>
<dbReference type="SMART" id="SM01086">
    <property type="entry name" value="ClpB_D2-small"/>
    <property type="match status" value="1"/>
</dbReference>
<dbReference type="InterPro" id="IPR027417">
    <property type="entry name" value="P-loop_NTPase"/>
</dbReference>
<name>A0A420W7L6_9BACT</name>
<comment type="subcellular location">
    <subcellularLocation>
        <location evidence="1 7">Cytoplasm</location>
    </subcellularLocation>
</comment>
<dbReference type="InterPro" id="IPR004491">
    <property type="entry name" value="HslU"/>
</dbReference>
<proteinExistence type="inferred from homology"/>
<dbReference type="GO" id="GO:0008233">
    <property type="term" value="F:peptidase activity"/>
    <property type="evidence" value="ECO:0007669"/>
    <property type="project" value="UniProtKB-KW"/>
</dbReference>
<evidence type="ECO:0000259" key="8">
    <source>
        <dbReference type="SMART" id="SM00382"/>
    </source>
</evidence>
<feature type="binding site" evidence="7">
    <location>
        <position position="352"/>
    </location>
    <ligand>
        <name>ATP</name>
        <dbReference type="ChEBI" id="CHEBI:30616"/>
    </ligand>
</feature>
<evidence type="ECO:0000256" key="5">
    <source>
        <dbReference type="ARBA" id="ARBA00022840"/>
    </source>
</evidence>
<keyword evidence="11" id="KW-1185">Reference proteome</keyword>
<dbReference type="Proteomes" id="UP000280881">
    <property type="component" value="Unassembled WGS sequence"/>
</dbReference>
<dbReference type="GO" id="GO:0036402">
    <property type="term" value="F:proteasome-activating activity"/>
    <property type="evidence" value="ECO:0007669"/>
    <property type="project" value="UniProtKB-UniRule"/>
</dbReference>
<dbReference type="InterPro" id="IPR050052">
    <property type="entry name" value="ATP-dep_Clp_protease_ClpX"/>
</dbReference>
<feature type="binding site" evidence="7">
    <location>
        <begin position="76"/>
        <end position="81"/>
    </location>
    <ligand>
        <name>ATP</name>
        <dbReference type="ChEBI" id="CHEBI:30616"/>
    </ligand>
</feature>
<reference evidence="10 11" key="1">
    <citation type="submission" date="2018-10" db="EMBL/GenBank/DDBJ databases">
        <title>Genomic Encyclopedia of Type Strains, Phase IV (KMG-IV): sequencing the most valuable type-strain genomes for metagenomic binning, comparative biology and taxonomic classification.</title>
        <authorList>
            <person name="Goeker M."/>
        </authorList>
    </citation>
    <scope>NUCLEOTIDE SEQUENCE [LARGE SCALE GENOMIC DNA]</scope>
    <source>
        <strain evidence="10 11">DSM 15521</strain>
    </source>
</reference>
<accession>A0A420W7L6</accession>
<dbReference type="InterPro" id="IPR003959">
    <property type="entry name" value="ATPase_AAA_core"/>
</dbReference>
<evidence type="ECO:0000256" key="6">
    <source>
        <dbReference type="ARBA" id="ARBA00023186"/>
    </source>
</evidence>
<dbReference type="PANTHER" id="PTHR48102:SF3">
    <property type="entry name" value="ATP-DEPENDENT PROTEASE ATPASE SUBUNIT HSLU"/>
    <property type="match status" value="1"/>
</dbReference>
<dbReference type="GO" id="GO:0016887">
    <property type="term" value="F:ATP hydrolysis activity"/>
    <property type="evidence" value="ECO:0007669"/>
    <property type="project" value="InterPro"/>
</dbReference>
<protein>
    <recommendedName>
        <fullName evidence="7">ATP-dependent protease ATPase subunit HslU</fullName>
    </recommendedName>
    <alternativeName>
        <fullName evidence="7">Unfoldase HslU</fullName>
    </alternativeName>
</protein>
<comment type="subunit">
    <text evidence="7">A double ring-shaped homohexamer of HslV is capped on each side by a ring-shaped HslU homohexamer. The assembly of the HslU/HslV complex is dependent on binding of ATP.</text>
</comment>
<dbReference type="GO" id="GO:0043335">
    <property type="term" value="P:protein unfolding"/>
    <property type="evidence" value="ECO:0007669"/>
    <property type="project" value="UniProtKB-UniRule"/>
</dbReference>
<dbReference type="NCBIfam" id="NF003544">
    <property type="entry name" value="PRK05201.1"/>
    <property type="match status" value="1"/>
</dbReference>
<dbReference type="Pfam" id="PF00004">
    <property type="entry name" value="AAA"/>
    <property type="match status" value="1"/>
</dbReference>
<evidence type="ECO:0000259" key="9">
    <source>
        <dbReference type="SMART" id="SM01086"/>
    </source>
</evidence>
<dbReference type="InterPro" id="IPR003593">
    <property type="entry name" value="AAA+_ATPase"/>
</dbReference>
<dbReference type="InterPro" id="IPR019489">
    <property type="entry name" value="Clp_ATPase_C"/>
</dbReference>
<evidence type="ECO:0000256" key="7">
    <source>
        <dbReference type="HAMAP-Rule" id="MF_00249"/>
    </source>
</evidence>
<evidence type="ECO:0000256" key="1">
    <source>
        <dbReference type="ARBA" id="ARBA00004496"/>
    </source>
</evidence>
<keyword evidence="4 7" id="KW-0547">Nucleotide-binding</keyword>
<dbReference type="Gene3D" id="3.40.50.300">
    <property type="entry name" value="P-loop containing nucleotide triphosphate hydrolases"/>
    <property type="match status" value="2"/>
</dbReference>
<feature type="binding site" evidence="7">
    <location>
        <position position="34"/>
    </location>
    <ligand>
        <name>ATP</name>
        <dbReference type="ChEBI" id="CHEBI:30616"/>
    </ligand>
</feature>
<dbReference type="EMBL" id="RBIE01000001">
    <property type="protein sequence ID" value="RKQ63293.1"/>
    <property type="molecule type" value="Genomic_DNA"/>
</dbReference>
<comment type="similarity">
    <text evidence="2 7">Belongs to the ClpX chaperone family. HslU subfamily.</text>
</comment>
<keyword evidence="3 7" id="KW-0963">Cytoplasm</keyword>
<dbReference type="SMART" id="SM00382">
    <property type="entry name" value="AAA"/>
    <property type="match status" value="1"/>
</dbReference>
<comment type="caution">
    <text evidence="10">The sequence shown here is derived from an EMBL/GenBank/DDBJ whole genome shotgun (WGS) entry which is preliminary data.</text>
</comment>
<gene>
    <name evidence="7" type="primary">hslU</name>
    <name evidence="10" type="ORF">C7457_0158</name>
</gene>
<dbReference type="PANTHER" id="PTHR48102">
    <property type="entry name" value="ATP-DEPENDENT CLP PROTEASE ATP-BINDING SUBUNIT CLPX-LIKE, MITOCHONDRIAL-RELATED"/>
    <property type="match status" value="1"/>
</dbReference>
<dbReference type="Gene3D" id="1.10.8.60">
    <property type="match status" value="1"/>
</dbReference>
<dbReference type="FunFam" id="3.40.50.300:FF:000213">
    <property type="entry name" value="ATP-dependent protease ATPase subunit HslU"/>
    <property type="match status" value="1"/>
</dbReference>
<feature type="binding site" evidence="7">
    <location>
        <position position="424"/>
    </location>
    <ligand>
        <name>ATP</name>
        <dbReference type="ChEBI" id="CHEBI:30616"/>
    </ligand>
</feature>
<dbReference type="OrthoDB" id="9804062at2"/>
<evidence type="ECO:0000256" key="3">
    <source>
        <dbReference type="ARBA" id="ARBA00022490"/>
    </source>
</evidence>
<dbReference type="GO" id="GO:0005524">
    <property type="term" value="F:ATP binding"/>
    <property type="evidence" value="ECO:0007669"/>
    <property type="project" value="UniProtKB-UniRule"/>
</dbReference>
<keyword evidence="6 7" id="KW-0143">Chaperone</keyword>
<keyword evidence="5 7" id="KW-0067">ATP-binding</keyword>
<dbReference type="AlphaFoldDB" id="A0A420W7L6"/>
<keyword evidence="10" id="KW-0378">Hydrolase</keyword>
<dbReference type="Gene3D" id="1.10.8.10">
    <property type="entry name" value="DNA helicase RuvA subunit, C-terminal domain"/>
    <property type="match status" value="1"/>
</dbReference>
<evidence type="ECO:0000313" key="10">
    <source>
        <dbReference type="EMBL" id="RKQ63293.1"/>
    </source>
</evidence>
<dbReference type="FunFam" id="3.40.50.300:FF:000220">
    <property type="entry name" value="ATP-dependent protease ATPase subunit HslU"/>
    <property type="match status" value="1"/>
</dbReference>
<dbReference type="CDD" id="cd19498">
    <property type="entry name" value="RecA-like_HslU"/>
    <property type="match status" value="1"/>
</dbReference>
<feature type="domain" description="AAA+ ATPase" evidence="8">
    <location>
        <begin position="65"/>
        <end position="367"/>
    </location>
</feature>
<dbReference type="RefSeq" id="WP_121169520.1">
    <property type="nucleotide sequence ID" value="NZ_RBIE01000001.1"/>
</dbReference>
<organism evidence="10 11">
    <name type="scientific">Thermovibrio guaymasensis</name>
    <dbReference type="NCBI Taxonomy" id="240167"/>
    <lineage>
        <taxon>Bacteria</taxon>
        <taxon>Pseudomonadati</taxon>
        <taxon>Aquificota</taxon>
        <taxon>Aquificia</taxon>
        <taxon>Desulfurobacteriales</taxon>
        <taxon>Desulfurobacteriaceae</taxon>
        <taxon>Thermovibrio</taxon>
    </lineage>
</organism>
<dbReference type="NCBIfam" id="TIGR00390">
    <property type="entry name" value="hslU"/>
    <property type="match status" value="1"/>
</dbReference>
<sequence length="474" mass="53971">MFKKLFGSSQPEERKEEKFLTPKEIVSELDKYIVGQKEAKKAVAVALRNRWRRQRLPEDMRDEVAPKNIIMIGPTGVGKTEIARRLAKLVRAPFIKVEATKFTEVGYVGRDVESIIRDLVEIAVNMVKEEKIKEVEERARELAYDRLAEIMVPEPQTPQQSIQNLFDVFLPSPKAEPSTERELSRVKDERNRIKKLLKEGELDDEIVEIAVTVEKPGINVIGLGPGVENIQEMLSSILPKPKKPRKMKVKEALKYLTQEEAQKLIDMDEVIREAIDRVENQGIVFIDEIDKVAARSGGRGPDVSREGVQRDLLPIVEGSKVSTKYGLVRTDHILFIAAGAFHIAKPSDLLPELQGRFPIRVELKPLTKEDFVRILTEPKNALTKQYKALLETEGVEIEFTPDGIEEIARIAEEANTKAENIGARRLHTVMEKLLEEISFNAPEMKGQKVVIDREYVREKLSRVIEDEDLTKYIL</sequence>